<dbReference type="Proteomes" id="UP000182429">
    <property type="component" value="Unassembled WGS sequence"/>
</dbReference>
<dbReference type="Pfam" id="PF22359">
    <property type="entry name" value="Big-like"/>
    <property type="match status" value="1"/>
</dbReference>
<keyword evidence="2" id="KW-0732">Signal</keyword>
<feature type="signal peptide" evidence="2">
    <location>
        <begin position="1"/>
        <end position="22"/>
    </location>
</feature>
<dbReference type="eggNOG" id="COG3209">
    <property type="taxonomic scope" value="Bacteria"/>
</dbReference>
<evidence type="ECO:0000256" key="2">
    <source>
        <dbReference type="SAM" id="SignalP"/>
    </source>
</evidence>
<dbReference type="SMART" id="SM00635">
    <property type="entry name" value="BID_2"/>
    <property type="match status" value="1"/>
</dbReference>
<dbReference type="Gene3D" id="2.60.40.1080">
    <property type="match status" value="1"/>
</dbReference>
<dbReference type="SUPFAM" id="SSF49373">
    <property type="entry name" value="Invasin/intimin cell-adhesion fragments"/>
    <property type="match status" value="1"/>
</dbReference>
<dbReference type="OrthoDB" id="1703838at2"/>
<dbReference type="RefSeq" id="WP_081347187.1">
    <property type="nucleotide sequence ID" value="NZ_FNNF01000006.1"/>
</dbReference>
<dbReference type="PROSITE" id="PS51257">
    <property type="entry name" value="PROKAR_LIPOPROTEIN"/>
    <property type="match status" value="1"/>
</dbReference>
<feature type="chain" id="PRO_5010332607" description="BIG2 domain-containing protein" evidence="2">
    <location>
        <begin position="23"/>
        <end position="297"/>
    </location>
</feature>
<feature type="compositionally biased region" description="Low complexity" evidence="1">
    <location>
        <begin position="246"/>
        <end position="257"/>
    </location>
</feature>
<dbReference type="InterPro" id="IPR003343">
    <property type="entry name" value="Big_2"/>
</dbReference>
<gene>
    <name evidence="4" type="ORF">SAMN04487759_10612</name>
</gene>
<protein>
    <recommendedName>
        <fullName evidence="3">BIG2 domain-containing protein</fullName>
    </recommendedName>
</protein>
<accession>A0A1H2RHV4</accession>
<dbReference type="AlphaFoldDB" id="A0A1H2RHV4"/>
<evidence type="ECO:0000313" key="5">
    <source>
        <dbReference type="Proteomes" id="UP000182429"/>
    </source>
</evidence>
<name>A0A1H2RHV4_9FIRM</name>
<dbReference type="STRING" id="1630.SAMN05216514_102110"/>
<proteinExistence type="predicted"/>
<dbReference type="InterPro" id="IPR054604">
    <property type="entry name" value="SbsC_Big-like"/>
</dbReference>
<feature type="compositionally biased region" description="Basic and acidic residues" evidence="1">
    <location>
        <begin position="260"/>
        <end position="291"/>
    </location>
</feature>
<reference evidence="4 5" key="1">
    <citation type="submission" date="2016-10" db="EMBL/GenBank/DDBJ databases">
        <authorList>
            <person name="de Groot N.N."/>
        </authorList>
    </citation>
    <scope>NUCLEOTIDE SEQUENCE [LARGE SCALE GENOMIC DNA]</scope>
    <source>
        <strain evidence="4 5">S3b</strain>
    </source>
</reference>
<evidence type="ECO:0000313" key="4">
    <source>
        <dbReference type="EMBL" id="SDW18818.1"/>
    </source>
</evidence>
<feature type="compositionally biased region" description="Basic and acidic residues" evidence="1">
    <location>
        <begin position="227"/>
        <end position="245"/>
    </location>
</feature>
<dbReference type="EMBL" id="FNNF01000006">
    <property type="protein sequence ID" value="SDW18818.1"/>
    <property type="molecule type" value="Genomic_DNA"/>
</dbReference>
<dbReference type="InterPro" id="IPR008964">
    <property type="entry name" value="Invasin/intimin_cell_adhesion"/>
</dbReference>
<organism evidence="4 5">
    <name type="scientific">Kandleria vitulina</name>
    <dbReference type="NCBI Taxonomy" id="1630"/>
    <lineage>
        <taxon>Bacteria</taxon>
        <taxon>Bacillati</taxon>
        <taxon>Bacillota</taxon>
        <taxon>Erysipelotrichia</taxon>
        <taxon>Erysipelotrichales</taxon>
        <taxon>Coprobacillaceae</taxon>
        <taxon>Kandleria</taxon>
    </lineage>
</organism>
<sequence length="297" mass="33363">MKTILRFTVICLVSLALIGCSAQKKQTKKVEQEVDFNLAFTNIEMRTGCKYTIGATGADASKITWSTTKEKVATVNSHGQIEAVGEGSASIVAKVGDQEKYVSVDVSSSFKRDVVIYTENSSKSVASETGDKSSTNISEFQITISPKTFVYDGKEKRPTVTIRNNKRQRLVLNTDYTVKYKNNKKVGIATIIITGKGAYTGSTSYEFNITKKKVARNKIGETDDGDDSWKSERAEDRKKREEAYKKAQQAKKYAYYQYKKKAEEKKKADEKKKAADKKKEEKKKKAEEKKKAQTNQN</sequence>
<evidence type="ECO:0000259" key="3">
    <source>
        <dbReference type="SMART" id="SM00635"/>
    </source>
</evidence>
<feature type="region of interest" description="Disordered" evidence="1">
    <location>
        <begin position="219"/>
        <end position="297"/>
    </location>
</feature>
<feature type="domain" description="BIG2" evidence="3">
    <location>
        <begin position="30"/>
        <end position="105"/>
    </location>
</feature>
<evidence type="ECO:0000256" key="1">
    <source>
        <dbReference type="SAM" id="MobiDB-lite"/>
    </source>
</evidence>